<dbReference type="AlphaFoldDB" id="A0A0C9W1F2"/>
<evidence type="ECO:0000256" key="1">
    <source>
        <dbReference type="SAM" id="MobiDB-lite"/>
    </source>
</evidence>
<organism evidence="2 3">
    <name type="scientific">Sphaerobolus stellatus (strain SS14)</name>
    <dbReference type="NCBI Taxonomy" id="990650"/>
    <lineage>
        <taxon>Eukaryota</taxon>
        <taxon>Fungi</taxon>
        <taxon>Dikarya</taxon>
        <taxon>Basidiomycota</taxon>
        <taxon>Agaricomycotina</taxon>
        <taxon>Agaricomycetes</taxon>
        <taxon>Phallomycetidae</taxon>
        <taxon>Geastrales</taxon>
        <taxon>Sphaerobolaceae</taxon>
        <taxon>Sphaerobolus</taxon>
    </lineage>
</organism>
<feature type="compositionally biased region" description="Polar residues" evidence="1">
    <location>
        <begin position="48"/>
        <end position="58"/>
    </location>
</feature>
<proteinExistence type="predicted"/>
<evidence type="ECO:0000313" key="2">
    <source>
        <dbReference type="EMBL" id="KIJ44806.1"/>
    </source>
</evidence>
<dbReference type="Proteomes" id="UP000054279">
    <property type="component" value="Unassembled WGS sequence"/>
</dbReference>
<feature type="region of interest" description="Disordered" evidence="1">
    <location>
        <begin position="30"/>
        <end position="76"/>
    </location>
</feature>
<feature type="compositionally biased region" description="Basic residues" evidence="1">
    <location>
        <begin position="30"/>
        <end position="45"/>
    </location>
</feature>
<dbReference type="HOGENOM" id="CLU_1579508_0_0_1"/>
<feature type="compositionally biased region" description="Polar residues" evidence="1">
    <location>
        <begin position="65"/>
        <end position="76"/>
    </location>
</feature>
<evidence type="ECO:0000313" key="3">
    <source>
        <dbReference type="Proteomes" id="UP000054279"/>
    </source>
</evidence>
<protein>
    <submittedName>
        <fullName evidence="2">Uncharacterized protein</fullName>
    </submittedName>
</protein>
<reference evidence="2 3" key="1">
    <citation type="submission" date="2014-06" db="EMBL/GenBank/DDBJ databases">
        <title>Evolutionary Origins and Diversification of the Mycorrhizal Mutualists.</title>
        <authorList>
            <consortium name="DOE Joint Genome Institute"/>
            <consortium name="Mycorrhizal Genomics Consortium"/>
            <person name="Kohler A."/>
            <person name="Kuo A."/>
            <person name="Nagy L.G."/>
            <person name="Floudas D."/>
            <person name="Copeland A."/>
            <person name="Barry K.W."/>
            <person name="Cichocki N."/>
            <person name="Veneault-Fourrey C."/>
            <person name="LaButti K."/>
            <person name="Lindquist E.A."/>
            <person name="Lipzen A."/>
            <person name="Lundell T."/>
            <person name="Morin E."/>
            <person name="Murat C."/>
            <person name="Riley R."/>
            <person name="Ohm R."/>
            <person name="Sun H."/>
            <person name="Tunlid A."/>
            <person name="Henrissat B."/>
            <person name="Grigoriev I.V."/>
            <person name="Hibbett D.S."/>
            <person name="Martin F."/>
        </authorList>
    </citation>
    <scope>NUCLEOTIDE SEQUENCE [LARGE SCALE GENOMIC DNA]</scope>
    <source>
        <strain evidence="2 3">SS14</strain>
    </source>
</reference>
<accession>A0A0C9W1F2</accession>
<keyword evidence="3" id="KW-1185">Reference proteome</keyword>
<sequence length="169" mass="19091">MCPRCIHAIHTASQRCTSVLNRRIILRRCQTRRRPKAPRSPRCRLPRSNPTAAGSRPASNPPTIRPSSTKPSSSYTGPALFDIRPISGMSVSFVVRHCCSSRRIRLSGHRRIKSMLRLLHRPRHQRRSHQHQAQTTGVSEVAQVAQAATTTQRTITITTKPTPCTYLHY</sequence>
<dbReference type="EMBL" id="KN837115">
    <property type="protein sequence ID" value="KIJ44806.1"/>
    <property type="molecule type" value="Genomic_DNA"/>
</dbReference>
<gene>
    <name evidence="2" type="ORF">M422DRAFT_779259</name>
</gene>
<name>A0A0C9W1F2_SPHS4</name>